<evidence type="ECO:0000313" key="3">
    <source>
        <dbReference type="Proteomes" id="UP001589833"/>
    </source>
</evidence>
<name>A0ABV6NFD8_9BACI</name>
<keyword evidence="3" id="KW-1185">Reference proteome</keyword>
<proteinExistence type="predicted"/>
<evidence type="ECO:0000256" key="1">
    <source>
        <dbReference type="SAM" id="SignalP"/>
    </source>
</evidence>
<gene>
    <name evidence="2" type="ORF">ACFFH4_10370</name>
</gene>
<organism evidence="2 3">
    <name type="scientific">Halalkalibacter alkalisediminis</name>
    <dbReference type="NCBI Taxonomy" id="935616"/>
    <lineage>
        <taxon>Bacteria</taxon>
        <taxon>Bacillati</taxon>
        <taxon>Bacillota</taxon>
        <taxon>Bacilli</taxon>
        <taxon>Bacillales</taxon>
        <taxon>Bacillaceae</taxon>
        <taxon>Halalkalibacter</taxon>
    </lineage>
</organism>
<dbReference type="RefSeq" id="WP_273841571.1">
    <property type="nucleotide sequence ID" value="NZ_JAQQWT010000004.1"/>
</dbReference>
<protein>
    <submittedName>
        <fullName evidence="2">Uncharacterized protein</fullName>
    </submittedName>
</protein>
<feature type="chain" id="PRO_5045730133" evidence="1">
    <location>
        <begin position="21"/>
        <end position="51"/>
    </location>
</feature>
<keyword evidence="1" id="KW-0732">Signal</keyword>
<comment type="caution">
    <text evidence="2">The sequence shown here is derived from an EMBL/GenBank/DDBJ whole genome shotgun (WGS) entry which is preliminary data.</text>
</comment>
<reference evidence="2 3" key="1">
    <citation type="submission" date="2024-09" db="EMBL/GenBank/DDBJ databases">
        <authorList>
            <person name="Sun Q."/>
            <person name="Mori K."/>
        </authorList>
    </citation>
    <scope>NUCLEOTIDE SEQUENCE [LARGE SCALE GENOMIC DNA]</scope>
    <source>
        <strain evidence="2 3">NCAIM B.02301</strain>
    </source>
</reference>
<dbReference type="EMBL" id="JBHLTR010000013">
    <property type="protein sequence ID" value="MFC0559453.1"/>
    <property type="molecule type" value="Genomic_DNA"/>
</dbReference>
<evidence type="ECO:0000313" key="2">
    <source>
        <dbReference type="EMBL" id="MFC0559453.1"/>
    </source>
</evidence>
<feature type="signal peptide" evidence="1">
    <location>
        <begin position="1"/>
        <end position="20"/>
    </location>
</feature>
<sequence>MKKTIFTLTLSLAIALGATGDLTNLSAAADFEWKQGYENEPLSPEPIHPPN</sequence>
<accession>A0ABV6NFD8</accession>
<dbReference type="Proteomes" id="UP001589833">
    <property type="component" value="Unassembled WGS sequence"/>
</dbReference>